<dbReference type="GO" id="GO:0006749">
    <property type="term" value="P:glutathione metabolic process"/>
    <property type="evidence" value="ECO:0007669"/>
    <property type="project" value="InterPro"/>
</dbReference>
<dbReference type="GO" id="GO:0046872">
    <property type="term" value="F:metal ion binding"/>
    <property type="evidence" value="ECO:0007669"/>
    <property type="project" value="UniProtKB-KW"/>
</dbReference>
<evidence type="ECO:0000259" key="2">
    <source>
        <dbReference type="SMART" id="SM00849"/>
    </source>
</evidence>
<dbReference type="GO" id="GO:0070813">
    <property type="term" value="P:hydrogen sulfide metabolic process"/>
    <property type="evidence" value="ECO:0007669"/>
    <property type="project" value="TreeGrafter"/>
</dbReference>
<dbReference type="PANTHER" id="PTHR43084">
    <property type="entry name" value="PERSULFIDE DIOXYGENASE ETHE1"/>
    <property type="match status" value="1"/>
</dbReference>
<feature type="domain" description="Metallo-beta-lactamase" evidence="2">
    <location>
        <begin position="12"/>
        <end position="169"/>
    </location>
</feature>
<dbReference type="Gene3D" id="3.60.15.10">
    <property type="entry name" value="Ribonuclease Z/Hydroxyacylglutathione hydrolase-like"/>
    <property type="match status" value="1"/>
</dbReference>
<evidence type="ECO:0000256" key="1">
    <source>
        <dbReference type="ARBA" id="ARBA00022723"/>
    </source>
</evidence>
<dbReference type="InterPro" id="IPR044528">
    <property type="entry name" value="POD-like_MBL-fold"/>
</dbReference>
<dbReference type="AlphaFoldDB" id="A0A128A138"/>
<reference evidence="4" key="1">
    <citation type="submission" date="2015-10" db="EMBL/GenBank/DDBJ databases">
        <authorList>
            <person name="Lehtovirta-Morley L.E."/>
            <person name="Vieille C."/>
        </authorList>
    </citation>
    <scope>NUCLEOTIDE SEQUENCE [LARGE SCALE GENOMIC DNA]</scope>
</reference>
<keyword evidence="3" id="KW-0378">Hydrolase</keyword>
<dbReference type="GO" id="GO:0050313">
    <property type="term" value="F:sulfur dioxygenase activity"/>
    <property type="evidence" value="ECO:0007669"/>
    <property type="project" value="InterPro"/>
</dbReference>
<keyword evidence="1" id="KW-0479">Metal-binding</keyword>
<dbReference type="EMBL" id="LN890280">
    <property type="protein sequence ID" value="CUR51052.1"/>
    <property type="molecule type" value="Genomic_DNA"/>
</dbReference>
<accession>A0A128A138</accession>
<dbReference type="GO" id="GO:0016787">
    <property type="term" value="F:hydrolase activity"/>
    <property type="evidence" value="ECO:0007669"/>
    <property type="project" value="UniProtKB-KW"/>
</dbReference>
<keyword evidence="4" id="KW-1185">Reference proteome</keyword>
<dbReference type="PANTHER" id="PTHR43084:SF1">
    <property type="entry name" value="PERSULFIDE DIOXYGENASE ETHE1, MITOCHONDRIAL"/>
    <property type="match status" value="1"/>
</dbReference>
<evidence type="ECO:0000313" key="3">
    <source>
        <dbReference type="EMBL" id="CUR51052.1"/>
    </source>
</evidence>
<name>A0A128A138_9ARCH</name>
<dbReference type="KEGG" id="ndv:NDEV_0287"/>
<dbReference type="InterPro" id="IPR001279">
    <property type="entry name" value="Metallo-B-lactamas"/>
</dbReference>
<dbReference type="Pfam" id="PF00753">
    <property type="entry name" value="Lactamase_B"/>
    <property type="match status" value="2"/>
</dbReference>
<dbReference type="SUPFAM" id="SSF56281">
    <property type="entry name" value="Metallo-hydrolase/oxidoreductase"/>
    <property type="match status" value="1"/>
</dbReference>
<dbReference type="InterPro" id="IPR036866">
    <property type="entry name" value="RibonucZ/Hydroxyglut_hydro"/>
</dbReference>
<protein>
    <submittedName>
        <fullName evidence="3">Hydrolase</fullName>
    </submittedName>
</protein>
<dbReference type="CDD" id="cd07724">
    <property type="entry name" value="POD-like_MBL-fold"/>
    <property type="match status" value="1"/>
</dbReference>
<dbReference type="InterPro" id="IPR051682">
    <property type="entry name" value="Mito_Persulfide_Diox"/>
</dbReference>
<organism evidence="3 4">
    <name type="scientific">Nitrosotalea devaniterrae</name>
    <dbReference type="NCBI Taxonomy" id="1078905"/>
    <lineage>
        <taxon>Archaea</taxon>
        <taxon>Nitrososphaerota</taxon>
        <taxon>Nitrososphaeria</taxon>
        <taxon>Nitrosotaleales</taxon>
        <taxon>Nitrosotaleaceae</taxon>
        <taxon>Nitrosotalea</taxon>
    </lineage>
</organism>
<dbReference type="SMART" id="SM00849">
    <property type="entry name" value="Lactamase_B"/>
    <property type="match status" value="1"/>
</dbReference>
<evidence type="ECO:0000313" key="4">
    <source>
        <dbReference type="Proteomes" id="UP000196239"/>
    </source>
</evidence>
<proteinExistence type="predicted"/>
<dbReference type="Proteomes" id="UP000196239">
    <property type="component" value="Chromosome 1"/>
</dbReference>
<sequence length="204" mass="23024">MIVYQLQVGNMQNFTYVLEDEETKESVVIDPSWDLELVLETIKRNDLKVKYIINTHHHFDHTIGNDAMVNHTKSKILQHESSTLKNDVRISDGEKITFGKSELIVIHTPGHSKDSVCLVGDGKIFSGDTLFVGNCGRIDLPGGSAKELYHSLFDILYKLDDDLVLYPGHNYGSSPHSTIGKEKKTNFVLQPRTELEFLDFMGSD</sequence>
<gene>
    <name evidence="3" type="ORF">NDEV_0287</name>
</gene>